<feature type="transmembrane region" description="Helical" evidence="1">
    <location>
        <begin position="44"/>
        <end position="67"/>
    </location>
</feature>
<keyword evidence="1" id="KW-0812">Transmembrane</keyword>
<dbReference type="EMBL" id="CCBB010000001">
    <property type="protein sequence ID" value="CDO08236.1"/>
    <property type="molecule type" value="Genomic_DNA"/>
</dbReference>
<keyword evidence="1" id="KW-1133">Transmembrane helix</keyword>
<proteinExistence type="predicted"/>
<dbReference type="AlphaFoldDB" id="W9B065"/>
<dbReference type="OrthoDB" id="9969796at2"/>
<comment type="caution">
    <text evidence="2">The sequence shown here is derived from an EMBL/GenBank/DDBJ whole genome shotgun (WGS) entry which is preliminary data.</text>
</comment>
<organism evidence="2 3">
    <name type="scientific">Mycolicibacterium cosmeticum</name>
    <dbReference type="NCBI Taxonomy" id="258533"/>
    <lineage>
        <taxon>Bacteria</taxon>
        <taxon>Bacillati</taxon>
        <taxon>Actinomycetota</taxon>
        <taxon>Actinomycetes</taxon>
        <taxon>Mycobacteriales</taxon>
        <taxon>Mycobacteriaceae</taxon>
        <taxon>Mycolicibacterium</taxon>
    </lineage>
</organism>
<accession>W9B065</accession>
<gene>
    <name evidence="2" type="ORF">BN977_03055</name>
</gene>
<dbReference type="STRING" id="258533.BN977_03055"/>
<keyword evidence="1" id="KW-0472">Membrane</keyword>
<evidence type="ECO:0000313" key="2">
    <source>
        <dbReference type="EMBL" id="CDO08236.1"/>
    </source>
</evidence>
<reference evidence="2" key="1">
    <citation type="submission" date="2014-03" db="EMBL/GenBank/DDBJ databases">
        <title>Draft Genome Sequence of Mycobacterium cosmeticum DSM 44829.</title>
        <authorList>
            <person name="Croce O."/>
            <person name="Robert C."/>
            <person name="Raoult D."/>
            <person name="Drancourt M."/>
        </authorList>
    </citation>
    <scope>NUCLEOTIDE SEQUENCE [LARGE SCALE GENOMIC DNA]</scope>
    <source>
        <strain evidence="2">DSM 44829</strain>
    </source>
</reference>
<reference evidence="2" key="2">
    <citation type="submission" date="2014-03" db="EMBL/GenBank/DDBJ databases">
        <authorList>
            <person name="Urmite Genomes"/>
        </authorList>
    </citation>
    <scope>NUCLEOTIDE SEQUENCE</scope>
    <source>
        <strain evidence="2">DSM 44829</strain>
    </source>
</reference>
<name>W9B065_MYCCO</name>
<sequence length="77" mass="7722">MHSPVTTDTPHEAPATVGLLLNFAALIAITGAFALGLDGRMGTAVVLAVAGLAGFIASLVCFAVDSVDRRGAESPVE</sequence>
<evidence type="ECO:0008006" key="4">
    <source>
        <dbReference type="Google" id="ProtNLM"/>
    </source>
</evidence>
<dbReference type="Proteomes" id="UP000028870">
    <property type="component" value="Unassembled WGS sequence"/>
</dbReference>
<evidence type="ECO:0000256" key="1">
    <source>
        <dbReference type="SAM" id="Phobius"/>
    </source>
</evidence>
<dbReference type="RefSeq" id="WP_024453266.1">
    <property type="nucleotide sequence ID" value="NZ_CCBB010000001.1"/>
</dbReference>
<keyword evidence="3" id="KW-1185">Reference proteome</keyword>
<evidence type="ECO:0000313" key="3">
    <source>
        <dbReference type="Proteomes" id="UP000028870"/>
    </source>
</evidence>
<protein>
    <recommendedName>
        <fullName evidence="4">Transmembrane protein</fullName>
    </recommendedName>
</protein>
<feature type="transmembrane region" description="Helical" evidence="1">
    <location>
        <begin position="15"/>
        <end position="37"/>
    </location>
</feature>